<dbReference type="RefSeq" id="YP_006989878.1">
    <property type="nucleotide sequence ID" value="NC_019411.1"/>
</dbReference>
<dbReference type="KEGG" id="vg:13996680"/>
<proteinExistence type="predicted"/>
<organism evidence="2 3">
    <name type="scientific">Caulobacter phage CcrSwift</name>
    <dbReference type="NCBI Taxonomy" id="2927984"/>
    <lineage>
        <taxon>Viruses</taxon>
        <taxon>Duplodnaviria</taxon>
        <taxon>Heunggongvirae</taxon>
        <taxon>Uroviricota</taxon>
        <taxon>Caudoviricetes</taxon>
        <taxon>Jeanschmidtviridae</taxon>
        <taxon>Shapirovirus</taxon>
        <taxon>Shapirovirus swift</taxon>
    </lineage>
</organism>
<keyword evidence="3" id="KW-1185">Reference proteome</keyword>
<feature type="region of interest" description="Disordered" evidence="1">
    <location>
        <begin position="1"/>
        <end position="21"/>
    </location>
</feature>
<accession>K4JX19</accession>
<protein>
    <submittedName>
        <fullName evidence="2">Uncharacterized protein</fullName>
    </submittedName>
</protein>
<dbReference type="GeneID" id="13996680"/>
<dbReference type="EMBL" id="JX100809">
    <property type="protein sequence ID" value="AFU88463.1"/>
    <property type="molecule type" value="Genomic_DNA"/>
</dbReference>
<dbReference type="Proteomes" id="UP000000460">
    <property type="component" value="Segment"/>
</dbReference>
<evidence type="ECO:0000313" key="2">
    <source>
        <dbReference type="EMBL" id="AFU88463.1"/>
    </source>
</evidence>
<name>K4JX19_9CAUD</name>
<feature type="compositionally biased region" description="Acidic residues" evidence="1">
    <location>
        <begin position="1"/>
        <end position="10"/>
    </location>
</feature>
<evidence type="ECO:0000256" key="1">
    <source>
        <dbReference type="SAM" id="MobiDB-lite"/>
    </source>
</evidence>
<sequence>MIDDDSDWQEGELSPPRAPITTKDLTAAAQSVAGGRMAAMRAAGESHRRDFLILRGPLGVVRLSFAHVPVLQALWRVWARKRLQRIDDPGANLAEIGAEMGLEVSAVRPVITSLHKNRLIRTRRSHHGWQGVRATYYPSEIAVQALGLAEVLGPGHAVQVGRNASAWASRSQTEPGNLFQHAALLRGGAHARAYDSEYS</sequence>
<evidence type="ECO:0000313" key="3">
    <source>
        <dbReference type="Proteomes" id="UP000000460"/>
    </source>
</evidence>
<gene>
    <name evidence="2" type="ORF">CcrSwift_gp145</name>
</gene>
<reference evidence="2 3" key="1">
    <citation type="journal article" date="2012" name="BMC Genomics">
        <title>The Caulobacter crescentus phage phiCbK: genomics of a canonical phage.</title>
        <authorList>
            <person name="Gill J.J."/>
            <person name="Berry J.D."/>
            <person name="Russell W.K."/>
            <person name="Lessor L."/>
            <person name="Escobar Garcia D.A."/>
            <person name="Hernandez D."/>
            <person name="Kane A."/>
            <person name="Keene J."/>
            <person name="Maddox M."/>
            <person name="Martin R."/>
            <person name="Mohan S."/>
            <person name="Thorn A.M."/>
            <person name="Russell D.H."/>
            <person name="Young R."/>
        </authorList>
    </citation>
    <scope>NUCLEOTIDE SEQUENCE [LARGE SCALE GENOMIC DNA]</scope>
</reference>